<name>A0ACC1YWA8_MELAZ</name>
<dbReference type="Proteomes" id="UP001164539">
    <property type="component" value="Chromosome 1"/>
</dbReference>
<dbReference type="EMBL" id="CM051394">
    <property type="protein sequence ID" value="KAJ4727644.1"/>
    <property type="molecule type" value="Genomic_DNA"/>
</dbReference>
<comment type="caution">
    <text evidence="1">The sequence shown here is derived from an EMBL/GenBank/DDBJ whole genome shotgun (WGS) entry which is preliminary data.</text>
</comment>
<keyword evidence="2" id="KW-1185">Reference proteome</keyword>
<reference evidence="1 2" key="1">
    <citation type="journal article" date="2023" name="Science">
        <title>Complex scaffold remodeling in plant triterpene biosynthesis.</title>
        <authorList>
            <person name="De La Pena R."/>
            <person name="Hodgson H."/>
            <person name="Liu J.C."/>
            <person name="Stephenson M.J."/>
            <person name="Martin A.C."/>
            <person name="Owen C."/>
            <person name="Harkess A."/>
            <person name="Leebens-Mack J."/>
            <person name="Jimenez L.E."/>
            <person name="Osbourn A."/>
            <person name="Sattely E.S."/>
        </authorList>
    </citation>
    <scope>NUCLEOTIDE SEQUENCE [LARGE SCALE GENOMIC DNA]</scope>
    <source>
        <strain evidence="2">cv. JPN11</strain>
        <tissue evidence="1">Leaf</tissue>
    </source>
</reference>
<proteinExistence type="predicted"/>
<protein>
    <submittedName>
        <fullName evidence="1">Heavy metal-associated isoprenylated plant protein</fullName>
    </submittedName>
</protein>
<sequence length="297" mass="31948">MATKPADEAAQPLKYQTWVLKVSIHCEGCKKKVKKVLKGIDGVYTAVIDSQQHKATVTGNVDAETLIKKLLRSGKHAELWPEKPEKEEKKSGKSKSNEKQNETKDGRDAGDDDDKKNTAEKPNEKAAAGPKTPETELKDDETEEGTGGGSGSGSGGKKKKKKKKGQQGNSGNDDGGNVGKEAAEAGSAGSQAGTPEPIPSMASLNLGPSFQQDYPYPPPMQPEYPPMYHAPPPPLLYGVNYNTTYPSGSTSYYTPPMHAYSYTQPGRYIPPPLSDPIHKFNDDHDYHDGDGAGCSIM</sequence>
<organism evidence="1 2">
    <name type="scientific">Melia azedarach</name>
    <name type="common">Chinaberry tree</name>
    <dbReference type="NCBI Taxonomy" id="155640"/>
    <lineage>
        <taxon>Eukaryota</taxon>
        <taxon>Viridiplantae</taxon>
        <taxon>Streptophyta</taxon>
        <taxon>Embryophyta</taxon>
        <taxon>Tracheophyta</taxon>
        <taxon>Spermatophyta</taxon>
        <taxon>Magnoliopsida</taxon>
        <taxon>eudicotyledons</taxon>
        <taxon>Gunneridae</taxon>
        <taxon>Pentapetalae</taxon>
        <taxon>rosids</taxon>
        <taxon>malvids</taxon>
        <taxon>Sapindales</taxon>
        <taxon>Meliaceae</taxon>
        <taxon>Melia</taxon>
    </lineage>
</organism>
<gene>
    <name evidence="1" type="ORF">OWV82_000711</name>
</gene>
<accession>A0ACC1YWA8</accession>
<evidence type="ECO:0000313" key="2">
    <source>
        <dbReference type="Proteomes" id="UP001164539"/>
    </source>
</evidence>
<evidence type="ECO:0000313" key="1">
    <source>
        <dbReference type="EMBL" id="KAJ4727644.1"/>
    </source>
</evidence>